<keyword evidence="2" id="KW-1133">Transmembrane helix</keyword>
<proteinExistence type="predicted"/>
<keyword evidence="2" id="KW-0472">Membrane</keyword>
<organism evidence="3 4">
    <name type="scientific">Spongiactinospora gelatinilytica</name>
    <dbReference type="NCBI Taxonomy" id="2666298"/>
    <lineage>
        <taxon>Bacteria</taxon>
        <taxon>Bacillati</taxon>
        <taxon>Actinomycetota</taxon>
        <taxon>Actinomycetes</taxon>
        <taxon>Streptosporangiales</taxon>
        <taxon>Streptosporangiaceae</taxon>
        <taxon>Spongiactinospora</taxon>
    </lineage>
</organism>
<evidence type="ECO:0000313" key="4">
    <source>
        <dbReference type="Proteomes" id="UP000248544"/>
    </source>
</evidence>
<keyword evidence="2" id="KW-0812">Transmembrane</keyword>
<feature type="transmembrane region" description="Helical" evidence="2">
    <location>
        <begin position="484"/>
        <end position="508"/>
    </location>
</feature>
<sequence>MSRSHLIGRNLSAFSGRSDDVPGLIAFFRHLGQRRLIITGEPGTGKTTLAVQMLLGLLDARAENKRSASGEIVPVPVLIPVSGWDTKVHRRLHDWLAVRLTQDYPALAATEHGNSVAARLAGGGHILPVLDGLDEMEPPARAEVIRLLNASLGEHDQLILTSRRAELADAITSAGRPLNAAAIISPLTVSQSAGADYLGDCLAASPSRAWQRVLNALGDHIAPRMTALDLWLIRAVYVDTGKDPAPLTELLDGPHAELRAHLLDALIPSLIETRLPSADPADHFRPSRRLDPSATRRYLTFLAERFPPSGNSDIAWWRLAGTSRGFPLKVGVATFLCCVPAFSVTLGIVAALAQIMMAGGPTVLFSLLAGLSTGVLLGAPFGMAFGAAAAIAAMGRAPDRTSVSRARAWARNMARGLFPGAAAGCTVGLWAWAAMGPPAGILFGLVSGFATGMVATGSWADELPGYAGLRLRRRPKARSLPRDLLRGMAFGAVFGPLCGLVFGVLGGVATGVQFTLIGGIMFGGAFGPVIGLIRWAEWPLADEVGTPLSSHRADRDLTLLRATASATFFALAIGATLGVLMSRSPTPELAGQAFMVGLSIGFGFGWVFGLVAGRHHAWLALTFTVVPLALIGKLPWRFMGFLDDAHRLGLLRAVGPVYQFRHAALHDHLAKAHAPQRAERPLSPAVGSPGAGGP</sequence>
<feature type="transmembrane region" description="Helical" evidence="2">
    <location>
        <begin position="514"/>
        <end position="536"/>
    </location>
</feature>
<dbReference type="SUPFAM" id="SSF52540">
    <property type="entry name" value="P-loop containing nucleoside triphosphate hydrolases"/>
    <property type="match status" value="1"/>
</dbReference>
<feature type="transmembrane region" description="Helical" evidence="2">
    <location>
        <begin position="416"/>
        <end position="435"/>
    </location>
</feature>
<feature type="transmembrane region" description="Helical" evidence="2">
    <location>
        <begin position="618"/>
        <end position="636"/>
    </location>
</feature>
<evidence type="ECO:0000256" key="2">
    <source>
        <dbReference type="SAM" id="Phobius"/>
    </source>
</evidence>
<feature type="transmembrane region" description="Helical" evidence="2">
    <location>
        <begin position="363"/>
        <end position="395"/>
    </location>
</feature>
<evidence type="ECO:0008006" key="5">
    <source>
        <dbReference type="Google" id="ProtNLM"/>
    </source>
</evidence>
<gene>
    <name evidence="3" type="ORF">C1I98_33270</name>
</gene>
<dbReference type="EMBL" id="POUA01000413">
    <property type="protein sequence ID" value="PZG27567.1"/>
    <property type="molecule type" value="Genomic_DNA"/>
</dbReference>
<dbReference type="AlphaFoldDB" id="A0A2W2G0B6"/>
<reference evidence="3 4" key="1">
    <citation type="submission" date="2018-01" db="EMBL/GenBank/DDBJ databases">
        <title>Draft genome sequence of Sphaerisporangium sp. 7K107.</title>
        <authorList>
            <person name="Sahin N."/>
            <person name="Saygin H."/>
            <person name="Ay H."/>
        </authorList>
    </citation>
    <scope>NUCLEOTIDE SEQUENCE [LARGE SCALE GENOMIC DNA]</scope>
    <source>
        <strain evidence="3 4">7K107</strain>
    </source>
</reference>
<keyword evidence="4" id="KW-1185">Reference proteome</keyword>
<protein>
    <recommendedName>
        <fullName evidence="5">NACHT domain-containing protein</fullName>
    </recommendedName>
</protein>
<evidence type="ECO:0000313" key="3">
    <source>
        <dbReference type="EMBL" id="PZG27567.1"/>
    </source>
</evidence>
<dbReference type="Gene3D" id="3.40.50.300">
    <property type="entry name" value="P-loop containing nucleotide triphosphate hydrolases"/>
    <property type="match status" value="1"/>
</dbReference>
<accession>A0A2W2G0B6</accession>
<comment type="caution">
    <text evidence="3">The sequence shown here is derived from an EMBL/GenBank/DDBJ whole genome shotgun (WGS) entry which is preliminary data.</text>
</comment>
<evidence type="ECO:0000256" key="1">
    <source>
        <dbReference type="SAM" id="MobiDB-lite"/>
    </source>
</evidence>
<feature type="transmembrane region" description="Helical" evidence="2">
    <location>
        <begin position="332"/>
        <end position="357"/>
    </location>
</feature>
<feature type="transmembrane region" description="Helical" evidence="2">
    <location>
        <begin position="557"/>
        <end position="581"/>
    </location>
</feature>
<feature type="transmembrane region" description="Helical" evidence="2">
    <location>
        <begin position="441"/>
        <end position="463"/>
    </location>
</feature>
<dbReference type="Proteomes" id="UP000248544">
    <property type="component" value="Unassembled WGS sequence"/>
</dbReference>
<feature type="region of interest" description="Disordered" evidence="1">
    <location>
        <begin position="674"/>
        <end position="694"/>
    </location>
</feature>
<name>A0A2W2G0B6_9ACTN</name>
<feature type="transmembrane region" description="Helical" evidence="2">
    <location>
        <begin position="593"/>
        <end position="611"/>
    </location>
</feature>
<dbReference type="InterPro" id="IPR027417">
    <property type="entry name" value="P-loop_NTPase"/>
</dbReference>